<dbReference type="Proteomes" id="UP001141253">
    <property type="component" value="Chromosome 2"/>
</dbReference>
<organism evidence="2 3">
    <name type="scientific">Salix suchowensis</name>
    <dbReference type="NCBI Taxonomy" id="1278906"/>
    <lineage>
        <taxon>Eukaryota</taxon>
        <taxon>Viridiplantae</taxon>
        <taxon>Streptophyta</taxon>
        <taxon>Embryophyta</taxon>
        <taxon>Tracheophyta</taxon>
        <taxon>Spermatophyta</taxon>
        <taxon>Magnoliopsida</taxon>
        <taxon>eudicotyledons</taxon>
        <taxon>Gunneridae</taxon>
        <taxon>Pentapetalae</taxon>
        <taxon>rosids</taxon>
        <taxon>fabids</taxon>
        <taxon>Malpighiales</taxon>
        <taxon>Salicaceae</taxon>
        <taxon>Saliceae</taxon>
        <taxon>Salix</taxon>
    </lineage>
</organism>
<accession>A0ABQ9BVE8</accession>
<feature type="transmembrane region" description="Helical" evidence="1">
    <location>
        <begin position="6"/>
        <end position="27"/>
    </location>
</feature>
<keyword evidence="1" id="KW-1133">Transmembrane helix</keyword>
<keyword evidence="1" id="KW-0472">Membrane</keyword>
<keyword evidence="3" id="KW-1185">Reference proteome</keyword>
<evidence type="ECO:0000313" key="2">
    <source>
        <dbReference type="EMBL" id="KAJ6390864.1"/>
    </source>
</evidence>
<evidence type="ECO:0000313" key="3">
    <source>
        <dbReference type="Proteomes" id="UP001141253"/>
    </source>
</evidence>
<reference evidence="2" key="1">
    <citation type="submission" date="2022-10" db="EMBL/GenBank/DDBJ databases">
        <authorList>
            <person name="Hyden B.L."/>
            <person name="Feng K."/>
            <person name="Yates T."/>
            <person name="Jawdy S."/>
            <person name="Smart L.B."/>
            <person name="Muchero W."/>
        </authorList>
    </citation>
    <scope>NUCLEOTIDE SEQUENCE</scope>
    <source>
        <tissue evidence="2">Shoot tip</tissue>
    </source>
</reference>
<evidence type="ECO:0000256" key="1">
    <source>
        <dbReference type="SAM" id="Phobius"/>
    </source>
</evidence>
<dbReference type="EMBL" id="JAPFFI010000006">
    <property type="protein sequence ID" value="KAJ6390864.1"/>
    <property type="molecule type" value="Genomic_DNA"/>
</dbReference>
<keyword evidence="1" id="KW-0812">Transmembrane</keyword>
<gene>
    <name evidence="2" type="ORF">OIU77_024967</name>
</gene>
<protein>
    <submittedName>
        <fullName evidence="2">Uncharacterized protein</fullName>
    </submittedName>
</protein>
<comment type="caution">
    <text evidence="2">The sequence shown here is derived from an EMBL/GenBank/DDBJ whole genome shotgun (WGS) entry which is preliminary data.</text>
</comment>
<name>A0ABQ9BVE8_9ROSI</name>
<sequence>MHSDQIISLMCTYSGCSAVMALAYTYCNLKTLKTCPRLPRLILRTRIL</sequence>
<reference evidence="2" key="2">
    <citation type="journal article" date="2023" name="Int. J. Mol. Sci.">
        <title>De Novo Assembly and Annotation of 11 Diverse Shrub Willow (Salix) Genomes Reveals Novel Gene Organization in Sex-Linked Regions.</title>
        <authorList>
            <person name="Hyden B."/>
            <person name="Feng K."/>
            <person name="Yates T.B."/>
            <person name="Jawdy S."/>
            <person name="Cereghino C."/>
            <person name="Smart L.B."/>
            <person name="Muchero W."/>
        </authorList>
    </citation>
    <scope>NUCLEOTIDE SEQUENCE</scope>
    <source>
        <tissue evidence="2">Shoot tip</tissue>
    </source>
</reference>
<proteinExistence type="predicted"/>